<accession>A0A833T1M8</accession>
<dbReference type="AlphaFoldDB" id="A0A833T1M8"/>
<evidence type="ECO:0000313" key="2">
    <source>
        <dbReference type="EMBL" id="KAF4032156.1"/>
    </source>
</evidence>
<proteinExistence type="predicted"/>
<feature type="region of interest" description="Disordered" evidence="1">
    <location>
        <begin position="98"/>
        <end position="135"/>
    </location>
</feature>
<dbReference type="EMBL" id="WSZM01000508">
    <property type="protein sequence ID" value="KAF4032156.1"/>
    <property type="molecule type" value="Genomic_DNA"/>
</dbReference>
<feature type="compositionally biased region" description="Basic and acidic residues" evidence="1">
    <location>
        <begin position="123"/>
        <end position="135"/>
    </location>
</feature>
<evidence type="ECO:0000313" key="3">
    <source>
        <dbReference type="Proteomes" id="UP000602510"/>
    </source>
</evidence>
<evidence type="ECO:0000256" key="1">
    <source>
        <dbReference type="SAM" id="MobiDB-lite"/>
    </source>
</evidence>
<dbReference type="Proteomes" id="UP000602510">
    <property type="component" value="Unassembled WGS sequence"/>
</dbReference>
<feature type="compositionally biased region" description="Low complexity" evidence="1">
    <location>
        <begin position="100"/>
        <end position="110"/>
    </location>
</feature>
<reference evidence="2" key="1">
    <citation type="submission" date="2020-04" db="EMBL/GenBank/DDBJ databases">
        <title>Hybrid Assembly of Korean Phytophthora infestans isolates.</title>
        <authorList>
            <person name="Prokchorchik M."/>
            <person name="Lee Y."/>
            <person name="Seo J."/>
            <person name="Cho J.-H."/>
            <person name="Park Y.-E."/>
            <person name="Jang D.-C."/>
            <person name="Im J.-S."/>
            <person name="Choi J.-G."/>
            <person name="Park H.-J."/>
            <person name="Lee G.-B."/>
            <person name="Lee Y.-G."/>
            <person name="Hong S.-Y."/>
            <person name="Cho K."/>
            <person name="Sohn K.H."/>
        </authorList>
    </citation>
    <scope>NUCLEOTIDE SEQUENCE</scope>
    <source>
        <strain evidence="2">KR_1_A1</strain>
    </source>
</reference>
<organism evidence="2 3">
    <name type="scientific">Phytophthora infestans</name>
    <name type="common">Potato late blight agent</name>
    <name type="synonym">Botrytis infestans</name>
    <dbReference type="NCBI Taxonomy" id="4787"/>
    <lineage>
        <taxon>Eukaryota</taxon>
        <taxon>Sar</taxon>
        <taxon>Stramenopiles</taxon>
        <taxon>Oomycota</taxon>
        <taxon>Peronosporomycetes</taxon>
        <taxon>Peronosporales</taxon>
        <taxon>Peronosporaceae</taxon>
        <taxon>Phytophthora</taxon>
    </lineage>
</organism>
<comment type="caution">
    <text evidence="2">The sequence shown here is derived from an EMBL/GenBank/DDBJ whole genome shotgun (WGS) entry which is preliminary data.</text>
</comment>
<gene>
    <name evidence="2" type="ORF">GN244_ATG15967</name>
</gene>
<name>A0A833T1M8_PHYIN</name>
<keyword evidence="3" id="KW-1185">Reference proteome</keyword>
<sequence>MVGNGNVSWERFEEQTKLDFVGDPLNSRFFLKTRATAKKDVKVVARVSRVSLHVANASPRSVAGRVGVVKYTTTDTTNLFRLTRLLRFVLQEVLGPMKTLPPSTTPLSPTQNYPDAPVLASQTDKKKKEGEEVKM</sequence>
<protein>
    <submittedName>
        <fullName evidence="2">Uncharacterized protein</fullName>
    </submittedName>
</protein>